<dbReference type="HOGENOM" id="CLU_735919_0_0_1"/>
<dbReference type="STRING" id="933852.A0A0C3BQQ9"/>
<keyword evidence="1" id="KW-1133">Transmembrane helix</keyword>
<keyword evidence="4" id="KW-1185">Reference proteome</keyword>
<proteinExistence type="predicted"/>
<evidence type="ECO:0000313" key="3">
    <source>
        <dbReference type="EMBL" id="KIM33786.1"/>
    </source>
</evidence>
<reference evidence="3 4" key="1">
    <citation type="submission" date="2014-04" db="EMBL/GenBank/DDBJ databases">
        <authorList>
            <consortium name="DOE Joint Genome Institute"/>
            <person name="Kuo A."/>
            <person name="Zuccaro A."/>
            <person name="Kohler A."/>
            <person name="Nagy L.G."/>
            <person name="Floudas D."/>
            <person name="Copeland A."/>
            <person name="Barry K.W."/>
            <person name="Cichocki N."/>
            <person name="Veneault-Fourrey C."/>
            <person name="LaButti K."/>
            <person name="Lindquist E.A."/>
            <person name="Lipzen A."/>
            <person name="Lundell T."/>
            <person name="Morin E."/>
            <person name="Murat C."/>
            <person name="Sun H."/>
            <person name="Tunlid A."/>
            <person name="Henrissat B."/>
            <person name="Grigoriev I.V."/>
            <person name="Hibbett D.S."/>
            <person name="Martin F."/>
            <person name="Nordberg H.P."/>
            <person name="Cantor M.N."/>
            <person name="Hua S.X."/>
        </authorList>
    </citation>
    <scope>NUCLEOTIDE SEQUENCE [LARGE SCALE GENOMIC DNA]</scope>
    <source>
        <strain evidence="3 4">MAFF 305830</strain>
    </source>
</reference>
<keyword evidence="1" id="KW-0812">Transmembrane</keyword>
<dbReference type="Pfam" id="PF20151">
    <property type="entry name" value="DUF6533"/>
    <property type="match status" value="1"/>
</dbReference>
<accession>A0A0C3BQQ9</accession>
<dbReference type="EMBL" id="KN824277">
    <property type="protein sequence ID" value="KIM33786.1"/>
    <property type="molecule type" value="Genomic_DNA"/>
</dbReference>
<dbReference type="AlphaFoldDB" id="A0A0C3BQQ9"/>
<feature type="transmembrane region" description="Helical" evidence="1">
    <location>
        <begin position="185"/>
        <end position="206"/>
    </location>
</feature>
<evidence type="ECO:0000256" key="1">
    <source>
        <dbReference type="SAM" id="Phobius"/>
    </source>
</evidence>
<sequence>MASEALRQAAQLLAETVANLTKSKYTSVAGLTVVIYDILLLMSDEVRLVWQSPRNSPSRYCYFINRYVPPVFLVIANYRDCKIHTSNMRNLRPLTVAFKVARFGYRLPPSCRFLPVSAQPVNILVLRVIALYGGGRPLKIALYTAFIASYGVCLGITISAVNVIHEKAGYSSLAKVCSIESTPPIFRGIFIAPVFFEVLIGILTFWKALQHAFVLSNASAAPMLYTMFRDGLFWFTAVCGLRIWNALIWVFLPQSMIYLGIYLLWALVSTFISRFFLNILSVATQNVDGFSEDFASARTKERAAALTFVRPSVFAAVSEFTETTQADEYDREAVAMDDLRA</sequence>
<evidence type="ECO:0000259" key="2">
    <source>
        <dbReference type="Pfam" id="PF20151"/>
    </source>
</evidence>
<reference evidence="4" key="2">
    <citation type="submission" date="2015-01" db="EMBL/GenBank/DDBJ databases">
        <title>Evolutionary Origins and Diversification of the Mycorrhizal Mutualists.</title>
        <authorList>
            <consortium name="DOE Joint Genome Institute"/>
            <consortium name="Mycorrhizal Genomics Consortium"/>
            <person name="Kohler A."/>
            <person name="Kuo A."/>
            <person name="Nagy L.G."/>
            <person name="Floudas D."/>
            <person name="Copeland A."/>
            <person name="Barry K.W."/>
            <person name="Cichocki N."/>
            <person name="Veneault-Fourrey C."/>
            <person name="LaButti K."/>
            <person name="Lindquist E.A."/>
            <person name="Lipzen A."/>
            <person name="Lundell T."/>
            <person name="Morin E."/>
            <person name="Murat C."/>
            <person name="Riley R."/>
            <person name="Ohm R."/>
            <person name="Sun H."/>
            <person name="Tunlid A."/>
            <person name="Henrissat B."/>
            <person name="Grigoriev I.V."/>
            <person name="Hibbett D.S."/>
            <person name="Martin F."/>
        </authorList>
    </citation>
    <scope>NUCLEOTIDE SEQUENCE [LARGE SCALE GENOMIC DNA]</scope>
    <source>
        <strain evidence="4">MAFF 305830</strain>
    </source>
</reference>
<feature type="transmembrane region" description="Helical" evidence="1">
    <location>
        <begin position="232"/>
        <end position="252"/>
    </location>
</feature>
<dbReference type="Proteomes" id="UP000054097">
    <property type="component" value="Unassembled WGS sequence"/>
</dbReference>
<feature type="domain" description="DUF6533" evidence="2">
    <location>
        <begin position="25"/>
        <end position="70"/>
    </location>
</feature>
<dbReference type="InterPro" id="IPR045340">
    <property type="entry name" value="DUF6533"/>
</dbReference>
<evidence type="ECO:0000313" key="4">
    <source>
        <dbReference type="Proteomes" id="UP000054097"/>
    </source>
</evidence>
<feature type="transmembrane region" description="Helical" evidence="1">
    <location>
        <begin position="259"/>
        <end position="277"/>
    </location>
</feature>
<feature type="transmembrane region" description="Helical" evidence="1">
    <location>
        <begin position="140"/>
        <end position="164"/>
    </location>
</feature>
<dbReference type="OrthoDB" id="3251775at2759"/>
<keyword evidence="1" id="KW-0472">Membrane</keyword>
<gene>
    <name evidence="3" type="ORF">M408DRAFT_59452</name>
</gene>
<protein>
    <recommendedName>
        <fullName evidence="2">DUF6533 domain-containing protein</fullName>
    </recommendedName>
</protein>
<name>A0A0C3BQQ9_SERVB</name>
<organism evidence="3 4">
    <name type="scientific">Serendipita vermifera MAFF 305830</name>
    <dbReference type="NCBI Taxonomy" id="933852"/>
    <lineage>
        <taxon>Eukaryota</taxon>
        <taxon>Fungi</taxon>
        <taxon>Dikarya</taxon>
        <taxon>Basidiomycota</taxon>
        <taxon>Agaricomycotina</taxon>
        <taxon>Agaricomycetes</taxon>
        <taxon>Sebacinales</taxon>
        <taxon>Serendipitaceae</taxon>
        <taxon>Serendipita</taxon>
    </lineage>
</organism>